<dbReference type="PANTHER" id="PTHR10165">
    <property type="entry name" value="LIPID PHOSPHATE PHOSPHATASE"/>
    <property type="match status" value="1"/>
</dbReference>
<reference evidence="2" key="1">
    <citation type="submission" date="2020-08" db="EMBL/GenBank/DDBJ databases">
        <title>Plant Genome Project.</title>
        <authorList>
            <person name="Zhang R.-G."/>
        </authorList>
    </citation>
    <scope>NUCLEOTIDE SEQUENCE</scope>
    <source>
        <strain evidence="2">WSP0</strain>
        <tissue evidence="2">Leaf</tissue>
    </source>
</reference>
<dbReference type="GO" id="GO:0008195">
    <property type="term" value="F:phosphatidate phosphatase activity"/>
    <property type="evidence" value="ECO:0007669"/>
    <property type="project" value="TreeGrafter"/>
</dbReference>
<dbReference type="GO" id="GO:0016020">
    <property type="term" value="C:membrane"/>
    <property type="evidence" value="ECO:0007669"/>
    <property type="project" value="TreeGrafter"/>
</dbReference>
<keyword evidence="1" id="KW-0812">Transmembrane</keyword>
<name>A0AAV6IU82_9ERIC</name>
<dbReference type="InterPro" id="IPR043216">
    <property type="entry name" value="PAP-like"/>
</dbReference>
<accession>A0AAV6IU82</accession>
<gene>
    <name evidence="2" type="ORF">RHGRI_026830</name>
</gene>
<keyword evidence="3" id="KW-1185">Reference proteome</keyword>
<keyword evidence="1" id="KW-0472">Membrane</keyword>
<organism evidence="2 3">
    <name type="scientific">Rhododendron griersonianum</name>
    <dbReference type="NCBI Taxonomy" id="479676"/>
    <lineage>
        <taxon>Eukaryota</taxon>
        <taxon>Viridiplantae</taxon>
        <taxon>Streptophyta</taxon>
        <taxon>Embryophyta</taxon>
        <taxon>Tracheophyta</taxon>
        <taxon>Spermatophyta</taxon>
        <taxon>Magnoliopsida</taxon>
        <taxon>eudicotyledons</taxon>
        <taxon>Gunneridae</taxon>
        <taxon>Pentapetalae</taxon>
        <taxon>asterids</taxon>
        <taxon>Ericales</taxon>
        <taxon>Ericaceae</taxon>
        <taxon>Ericoideae</taxon>
        <taxon>Rhodoreae</taxon>
        <taxon>Rhododendron</taxon>
    </lineage>
</organism>
<protein>
    <submittedName>
        <fullName evidence="2">Uncharacterized protein</fullName>
    </submittedName>
</protein>
<feature type="transmembrane region" description="Helical" evidence="1">
    <location>
        <begin position="91"/>
        <end position="109"/>
    </location>
</feature>
<dbReference type="Proteomes" id="UP000823749">
    <property type="component" value="Chromosome 9"/>
</dbReference>
<evidence type="ECO:0000313" key="2">
    <source>
        <dbReference type="EMBL" id="KAG5532326.1"/>
    </source>
</evidence>
<dbReference type="GO" id="GO:0046839">
    <property type="term" value="P:phospholipid dephosphorylation"/>
    <property type="evidence" value="ECO:0007669"/>
    <property type="project" value="TreeGrafter"/>
</dbReference>
<dbReference type="PANTHER" id="PTHR10165:SF203">
    <property type="entry name" value="LIPID PHOSPHATE PHOSPHATASE 3, CHLOROPLASTIC-RELATED"/>
    <property type="match status" value="1"/>
</dbReference>
<feature type="transmembrane region" description="Helical" evidence="1">
    <location>
        <begin position="26"/>
        <end position="46"/>
    </location>
</feature>
<comment type="caution">
    <text evidence="2">The sequence shown here is derived from an EMBL/GenBank/DDBJ whole genome shotgun (WGS) entry which is preliminary data.</text>
</comment>
<dbReference type="EMBL" id="JACTNZ010000009">
    <property type="protein sequence ID" value="KAG5532326.1"/>
    <property type="molecule type" value="Genomic_DNA"/>
</dbReference>
<evidence type="ECO:0000313" key="3">
    <source>
        <dbReference type="Proteomes" id="UP000823749"/>
    </source>
</evidence>
<sequence length="200" mass="22473">MSETEPGAHTIKTHGAKVAKKHMHDWLILLLLVVIDIVLNVIHPFYRFVGKDMMIDLKYPLKGNTVPVWAVPRWLAFPGWMTIGTINWQDVFAGGLLGFSIATFCYLQFFPPPYHTQGWGPYVRALEKFEKLRLNARLGHPSNGPNVQAAGAQFMTQQMGRVGNAFTPEPEEDKSSDAFIPVFVGHKSSSSEVDIEHGRR</sequence>
<dbReference type="AlphaFoldDB" id="A0AAV6IU82"/>
<keyword evidence="1" id="KW-1133">Transmembrane helix</keyword>
<evidence type="ECO:0000256" key="1">
    <source>
        <dbReference type="SAM" id="Phobius"/>
    </source>
</evidence>
<proteinExistence type="predicted"/>
<dbReference type="GO" id="GO:0006644">
    <property type="term" value="P:phospholipid metabolic process"/>
    <property type="evidence" value="ECO:0007669"/>
    <property type="project" value="InterPro"/>
</dbReference>